<comment type="subcellular location">
    <subcellularLocation>
        <location evidence="1">Membrane</location>
        <topology evidence="1">Single-pass membrane protein</topology>
    </subcellularLocation>
</comment>
<dbReference type="GO" id="GO:0016020">
    <property type="term" value="C:membrane"/>
    <property type="evidence" value="ECO:0007669"/>
    <property type="project" value="UniProtKB-SubCell"/>
</dbReference>
<protein>
    <recommendedName>
        <fullName evidence="8">3CxxC-type domain-containing protein</fullName>
    </recommendedName>
</protein>
<evidence type="ECO:0000259" key="8">
    <source>
        <dbReference type="SMART" id="SM01328"/>
    </source>
</evidence>
<evidence type="ECO:0000313" key="9">
    <source>
        <dbReference type="EMBL" id="CAB1424465.1"/>
    </source>
</evidence>
<dbReference type="GO" id="GO:0051205">
    <property type="term" value="P:protein insertion into membrane"/>
    <property type="evidence" value="ECO:0007669"/>
    <property type="project" value="TreeGrafter"/>
</dbReference>
<name>A0A9N7U4U4_PLEPL</name>
<proteinExistence type="predicted"/>
<dbReference type="GO" id="GO:0008270">
    <property type="term" value="F:zinc ion binding"/>
    <property type="evidence" value="ECO:0007669"/>
    <property type="project" value="UniProtKB-KW"/>
</dbReference>
<dbReference type="GO" id="GO:0031849">
    <property type="term" value="F:olfactory receptor binding"/>
    <property type="evidence" value="ECO:0007669"/>
    <property type="project" value="TreeGrafter"/>
</dbReference>
<evidence type="ECO:0000256" key="1">
    <source>
        <dbReference type="ARBA" id="ARBA00004167"/>
    </source>
</evidence>
<dbReference type="GO" id="GO:0006612">
    <property type="term" value="P:protein targeting to membrane"/>
    <property type="evidence" value="ECO:0007669"/>
    <property type="project" value="TreeGrafter"/>
</dbReference>
<keyword evidence="7" id="KW-0472">Membrane</keyword>
<evidence type="ECO:0000256" key="2">
    <source>
        <dbReference type="ARBA" id="ARBA00022692"/>
    </source>
</evidence>
<keyword evidence="2" id="KW-0812">Transmembrane</keyword>
<keyword evidence="4" id="KW-0863">Zinc-finger</keyword>
<dbReference type="EMBL" id="CADEAL010000733">
    <property type="protein sequence ID" value="CAB1424465.1"/>
    <property type="molecule type" value="Genomic_DNA"/>
</dbReference>
<evidence type="ECO:0000256" key="7">
    <source>
        <dbReference type="ARBA" id="ARBA00023136"/>
    </source>
</evidence>
<evidence type="ECO:0000256" key="3">
    <source>
        <dbReference type="ARBA" id="ARBA00022723"/>
    </source>
</evidence>
<reference evidence="9" key="1">
    <citation type="submission" date="2020-03" db="EMBL/GenBank/DDBJ databases">
        <authorList>
            <person name="Weist P."/>
        </authorList>
    </citation>
    <scope>NUCLEOTIDE SEQUENCE</scope>
</reference>
<gene>
    <name evidence="9" type="ORF">PLEPLA_LOCUS12390</name>
</gene>
<keyword evidence="10" id="KW-1185">Reference proteome</keyword>
<keyword evidence="5" id="KW-0862">Zinc</keyword>
<evidence type="ECO:0000256" key="5">
    <source>
        <dbReference type="ARBA" id="ARBA00022833"/>
    </source>
</evidence>
<evidence type="ECO:0000313" key="10">
    <source>
        <dbReference type="Proteomes" id="UP001153269"/>
    </source>
</evidence>
<evidence type="ECO:0000256" key="4">
    <source>
        <dbReference type="ARBA" id="ARBA00022771"/>
    </source>
</evidence>
<keyword evidence="6" id="KW-1133">Transmembrane helix</keyword>
<evidence type="ECO:0000256" key="6">
    <source>
        <dbReference type="ARBA" id="ARBA00022989"/>
    </source>
</evidence>
<dbReference type="AlphaFoldDB" id="A0A9N7U4U4"/>
<dbReference type="InterPro" id="IPR027377">
    <property type="entry name" value="ZAR1/RTP1-5-like_Znf-3CxxC"/>
</dbReference>
<dbReference type="InterPro" id="IPR026096">
    <property type="entry name" value="R-trans_p"/>
</dbReference>
<dbReference type="Pfam" id="PF13695">
    <property type="entry name" value="Zn_ribbon_3CxxC"/>
    <property type="match status" value="1"/>
</dbReference>
<accession>A0A9N7U4U4</accession>
<dbReference type="PANTHER" id="PTHR14402:SF8">
    <property type="entry name" value="RECEPTOR-TRANSPORTING PROTEIN 4"/>
    <property type="match status" value="1"/>
</dbReference>
<comment type="caution">
    <text evidence="9">The sequence shown here is derived from an EMBL/GenBank/DDBJ whole genome shotgun (WGS) entry which is preliminary data.</text>
</comment>
<organism evidence="9 10">
    <name type="scientific">Pleuronectes platessa</name>
    <name type="common">European plaice</name>
    <dbReference type="NCBI Taxonomy" id="8262"/>
    <lineage>
        <taxon>Eukaryota</taxon>
        <taxon>Metazoa</taxon>
        <taxon>Chordata</taxon>
        <taxon>Craniata</taxon>
        <taxon>Vertebrata</taxon>
        <taxon>Euteleostomi</taxon>
        <taxon>Actinopterygii</taxon>
        <taxon>Neopterygii</taxon>
        <taxon>Teleostei</taxon>
        <taxon>Neoteleostei</taxon>
        <taxon>Acanthomorphata</taxon>
        <taxon>Carangaria</taxon>
        <taxon>Pleuronectiformes</taxon>
        <taxon>Pleuronectoidei</taxon>
        <taxon>Pleuronectidae</taxon>
        <taxon>Pleuronectes</taxon>
    </lineage>
</organism>
<dbReference type="PANTHER" id="PTHR14402">
    <property type="entry name" value="RECEPTOR TRANSPORTING PROTEIN"/>
    <property type="match status" value="1"/>
</dbReference>
<feature type="domain" description="3CxxC-type" evidence="8">
    <location>
        <begin position="42"/>
        <end position="151"/>
    </location>
</feature>
<keyword evidence="3" id="KW-0479">Metal-binding</keyword>
<dbReference type="SMART" id="SM01328">
    <property type="entry name" value="zf-3CxxC"/>
    <property type="match status" value="1"/>
</dbReference>
<sequence>MWRSNFKKAARDLQPGDTWNLEFDSSINPSCPEPGWKEYITRTSARFQCCLCERKWFSDRVMVVFHMRLEGSKGTVKVRRLHQSCKKCSNAPMEDPTVEKENLCNLMESLVMKIRMNCYNEKTQKGGEYVQKKPDNNRPHEPAHCEGCKLGICTKE</sequence>
<dbReference type="Proteomes" id="UP001153269">
    <property type="component" value="Unassembled WGS sequence"/>
</dbReference>